<organism evidence="2 3">
    <name type="scientific">Mycobacterium shinjukuense</name>
    <dbReference type="NCBI Taxonomy" id="398694"/>
    <lineage>
        <taxon>Bacteria</taxon>
        <taxon>Bacillati</taxon>
        <taxon>Actinomycetota</taxon>
        <taxon>Actinomycetes</taxon>
        <taxon>Mycobacteriales</taxon>
        <taxon>Mycobacteriaceae</taxon>
        <taxon>Mycobacterium</taxon>
    </lineage>
</organism>
<dbReference type="AlphaFoldDB" id="A0A7I7MLD5"/>
<proteinExistence type="predicted"/>
<evidence type="ECO:0000313" key="2">
    <source>
        <dbReference type="EMBL" id="BBX73058.1"/>
    </source>
</evidence>
<feature type="region of interest" description="Disordered" evidence="1">
    <location>
        <begin position="57"/>
        <end position="87"/>
    </location>
</feature>
<dbReference type="EMBL" id="AP022575">
    <property type="protein sequence ID" value="BBX73058.1"/>
    <property type="molecule type" value="Genomic_DNA"/>
</dbReference>
<accession>A0A7I7MLD5</accession>
<evidence type="ECO:0000313" key="3">
    <source>
        <dbReference type="Proteomes" id="UP000467236"/>
    </source>
</evidence>
<name>A0A7I7MLD5_9MYCO</name>
<evidence type="ECO:0000256" key="1">
    <source>
        <dbReference type="SAM" id="MobiDB-lite"/>
    </source>
</evidence>
<dbReference type="KEGG" id="mshj:MSHI_09640"/>
<reference evidence="2 3" key="1">
    <citation type="journal article" date="2019" name="Emerg. Microbes Infect.">
        <title>Comprehensive subspecies identification of 175 nontuberculous mycobacteria species based on 7547 genomic profiles.</title>
        <authorList>
            <person name="Matsumoto Y."/>
            <person name="Kinjo T."/>
            <person name="Motooka D."/>
            <person name="Nabeya D."/>
            <person name="Jung N."/>
            <person name="Uechi K."/>
            <person name="Horii T."/>
            <person name="Iida T."/>
            <person name="Fujita J."/>
            <person name="Nakamura S."/>
        </authorList>
    </citation>
    <scope>NUCLEOTIDE SEQUENCE [LARGE SCALE GENOMIC DNA]</scope>
    <source>
        <strain evidence="2 3">JCM 14233</strain>
    </source>
</reference>
<sequence length="87" mass="9145">MVDARATAVTETMTENGPSTRANIRVLGCNCVVLIVLPPDIGDALRPLPQSEHVITASHQGPKSRAFGTFVNPARPAPARRTGTGGR</sequence>
<keyword evidence="3" id="KW-1185">Reference proteome</keyword>
<dbReference type="Proteomes" id="UP000467236">
    <property type="component" value="Chromosome"/>
</dbReference>
<protein>
    <submittedName>
        <fullName evidence="2">Uncharacterized protein</fullName>
    </submittedName>
</protein>
<gene>
    <name evidence="2" type="ORF">MSHI_09640</name>
</gene>